<evidence type="ECO:0000256" key="1">
    <source>
        <dbReference type="SAM" id="MobiDB-lite"/>
    </source>
</evidence>
<evidence type="ECO:0000313" key="3">
    <source>
        <dbReference type="Proteomes" id="UP001218218"/>
    </source>
</evidence>
<evidence type="ECO:0000313" key="2">
    <source>
        <dbReference type="EMBL" id="KAJ7334710.1"/>
    </source>
</evidence>
<sequence length="432" mass="45940">MRSLPSPPTSAAFQSVKTGDSTTFIWPHDTSTYSTPLTAQSFVVRLPIGVELPKASGAPRILKARRREGVIFGHSPSSSVSSLDSSSSFGSVIKAEFWMPPQPAVSVPVAPLVADETKTLMPPTPTTPKTKTKSKPANIMIPRNSPDATPTLIVSPVSPSNPAPASVSFPTMTPEAVLCTSPPQTPLSPFLPLSPLSPNRRVQTPNARIRKMAKLTRTLGENVPIELVFPGAASTSAAAAAPSLIRSASPAPALAPKPAKRAKLLFSDSVQRVLPSGPRTRTPTPCPTSQEWPLTPTPDCTINAAAHTRTAVGLHYALGLDSLPTRSATPAPAPVPAHAAPVNPASPAPFSNVFNVDDVSWERARQVAMAPRAKASQQPKRVLGGVRKAPAPVLVEANGRGAWRKKENTWSGEWNVEDMEELQVRLRRLRRL</sequence>
<gene>
    <name evidence="2" type="ORF">DFH08DRAFT_965460</name>
</gene>
<accession>A0AAD6ZR08</accession>
<proteinExistence type="predicted"/>
<protein>
    <submittedName>
        <fullName evidence="2">Uncharacterized protein</fullName>
    </submittedName>
</protein>
<dbReference type="AlphaFoldDB" id="A0AAD6ZR08"/>
<comment type="caution">
    <text evidence="2">The sequence shown here is derived from an EMBL/GenBank/DDBJ whole genome shotgun (WGS) entry which is preliminary data.</text>
</comment>
<reference evidence="2" key="1">
    <citation type="submission" date="2023-03" db="EMBL/GenBank/DDBJ databases">
        <title>Massive genome expansion in bonnet fungi (Mycena s.s.) driven by repeated elements and novel gene families across ecological guilds.</title>
        <authorList>
            <consortium name="Lawrence Berkeley National Laboratory"/>
            <person name="Harder C.B."/>
            <person name="Miyauchi S."/>
            <person name="Viragh M."/>
            <person name="Kuo A."/>
            <person name="Thoen E."/>
            <person name="Andreopoulos B."/>
            <person name="Lu D."/>
            <person name="Skrede I."/>
            <person name="Drula E."/>
            <person name="Henrissat B."/>
            <person name="Morin E."/>
            <person name="Kohler A."/>
            <person name="Barry K."/>
            <person name="LaButti K."/>
            <person name="Morin E."/>
            <person name="Salamov A."/>
            <person name="Lipzen A."/>
            <person name="Mereny Z."/>
            <person name="Hegedus B."/>
            <person name="Baldrian P."/>
            <person name="Stursova M."/>
            <person name="Weitz H."/>
            <person name="Taylor A."/>
            <person name="Grigoriev I.V."/>
            <person name="Nagy L.G."/>
            <person name="Martin F."/>
            <person name="Kauserud H."/>
        </authorList>
    </citation>
    <scope>NUCLEOTIDE SEQUENCE</scope>
    <source>
        <strain evidence="2">CBHHK002</strain>
    </source>
</reference>
<dbReference type="EMBL" id="JARIHO010000032">
    <property type="protein sequence ID" value="KAJ7334710.1"/>
    <property type="molecule type" value="Genomic_DNA"/>
</dbReference>
<feature type="region of interest" description="Disordered" evidence="1">
    <location>
        <begin position="273"/>
        <end position="293"/>
    </location>
</feature>
<feature type="region of interest" description="Disordered" evidence="1">
    <location>
        <begin position="118"/>
        <end position="149"/>
    </location>
</feature>
<dbReference type="Proteomes" id="UP001218218">
    <property type="component" value="Unassembled WGS sequence"/>
</dbReference>
<keyword evidence="3" id="KW-1185">Reference proteome</keyword>
<name>A0AAD6ZR08_9AGAR</name>
<organism evidence="2 3">
    <name type="scientific">Mycena albidolilacea</name>
    <dbReference type="NCBI Taxonomy" id="1033008"/>
    <lineage>
        <taxon>Eukaryota</taxon>
        <taxon>Fungi</taxon>
        <taxon>Dikarya</taxon>
        <taxon>Basidiomycota</taxon>
        <taxon>Agaricomycotina</taxon>
        <taxon>Agaricomycetes</taxon>
        <taxon>Agaricomycetidae</taxon>
        <taxon>Agaricales</taxon>
        <taxon>Marasmiineae</taxon>
        <taxon>Mycenaceae</taxon>
        <taxon>Mycena</taxon>
    </lineage>
</organism>